<organism evidence="3">
    <name type="scientific">mine drainage metagenome</name>
    <dbReference type="NCBI Taxonomy" id="410659"/>
    <lineage>
        <taxon>unclassified sequences</taxon>
        <taxon>metagenomes</taxon>
        <taxon>ecological metagenomes</taxon>
    </lineage>
</organism>
<accession>T0ZSV4</accession>
<dbReference type="AlphaFoldDB" id="T0ZSV4"/>
<keyword evidence="2" id="KW-1133">Transmembrane helix</keyword>
<feature type="non-terminal residue" evidence="3">
    <location>
        <position position="116"/>
    </location>
</feature>
<evidence type="ECO:0000313" key="3">
    <source>
        <dbReference type="EMBL" id="EQD32930.1"/>
    </source>
</evidence>
<feature type="transmembrane region" description="Helical" evidence="2">
    <location>
        <begin position="55"/>
        <end position="77"/>
    </location>
</feature>
<evidence type="ECO:0000256" key="2">
    <source>
        <dbReference type="SAM" id="Phobius"/>
    </source>
</evidence>
<evidence type="ECO:0000256" key="1">
    <source>
        <dbReference type="SAM" id="MobiDB-lite"/>
    </source>
</evidence>
<name>T0ZSV4_9ZZZZ</name>
<gene>
    <name evidence="3" type="ORF">B1A_19135</name>
</gene>
<feature type="transmembrane region" description="Helical" evidence="2">
    <location>
        <begin position="89"/>
        <end position="108"/>
    </location>
</feature>
<comment type="caution">
    <text evidence="3">The sequence shown here is derived from an EMBL/GenBank/DDBJ whole genome shotgun (WGS) entry which is preliminary data.</text>
</comment>
<keyword evidence="2" id="KW-0472">Membrane</keyword>
<keyword evidence="2" id="KW-0812">Transmembrane</keyword>
<proteinExistence type="predicted"/>
<reference evidence="3" key="1">
    <citation type="submission" date="2013-08" db="EMBL/GenBank/DDBJ databases">
        <authorList>
            <person name="Mendez C."/>
            <person name="Richter M."/>
            <person name="Ferrer M."/>
            <person name="Sanchez J."/>
        </authorList>
    </citation>
    <scope>NUCLEOTIDE SEQUENCE</scope>
</reference>
<feature type="region of interest" description="Disordered" evidence="1">
    <location>
        <begin position="1"/>
        <end position="35"/>
    </location>
</feature>
<feature type="compositionally biased region" description="Basic and acidic residues" evidence="1">
    <location>
        <begin position="8"/>
        <end position="26"/>
    </location>
</feature>
<sequence>MALPLRELPVRELPSELRTPSREGQAEHFGPTDPHVDISRNPLVRRALKSRPFQFMLILPNQIIFWLVIVTGLAGIVAPTRNFATVITWYIWFCAVFLLMVGIGRGWCVMSSPFGG</sequence>
<protein>
    <submittedName>
        <fullName evidence="3">Cyclic nucleotide-binding protein</fullName>
    </submittedName>
</protein>
<dbReference type="EMBL" id="AUZX01014121">
    <property type="protein sequence ID" value="EQD32930.1"/>
    <property type="molecule type" value="Genomic_DNA"/>
</dbReference>
<reference evidence="3" key="2">
    <citation type="journal article" date="2014" name="ISME J.">
        <title>Microbial stratification in low pH oxic and suboxic macroscopic growths along an acid mine drainage.</title>
        <authorList>
            <person name="Mendez-Garcia C."/>
            <person name="Mesa V."/>
            <person name="Sprenger R.R."/>
            <person name="Richter M."/>
            <person name="Diez M.S."/>
            <person name="Solano J."/>
            <person name="Bargiela R."/>
            <person name="Golyshina O.V."/>
            <person name="Manteca A."/>
            <person name="Ramos J.L."/>
            <person name="Gallego J.R."/>
            <person name="Llorente I."/>
            <person name="Martins Dos Santos V.A."/>
            <person name="Jensen O.N."/>
            <person name="Pelaez A.I."/>
            <person name="Sanchez J."/>
            <person name="Ferrer M."/>
        </authorList>
    </citation>
    <scope>NUCLEOTIDE SEQUENCE</scope>
</reference>